<reference evidence="5" key="1">
    <citation type="journal article" date="2020" name="Stud. Mycol.">
        <title>101 Dothideomycetes genomes: a test case for predicting lifestyles and emergence of pathogens.</title>
        <authorList>
            <person name="Haridas S."/>
            <person name="Albert R."/>
            <person name="Binder M."/>
            <person name="Bloem J."/>
            <person name="Labutti K."/>
            <person name="Salamov A."/>
            <person name="Andreopoulos B."/>
            <person name="Baker S."/>
            <person name="Barry K."/>
            <person name="Bills G."/>
            <person name="Bluhm B."/>
            <person name="Cannon C."/>
            <person name="Castanera R."/>
            <person name="Culley D."/>
            <person name="Daum C."/>
            <person name="Ezra D."/>
            <person name="Gonzalez J."/>
            <person name="Henrissat B."/>
            <person name="Kuo A."/>
            <person name="Liang C."/>
            <person name="Lipzen A."/>
            <person name="Lutzoni F."/>
            <person name="Magnuson J."/>
            <person name="Mondo S."/>
            <person name="Nolan M."/>
            <person name="Ohm R."/>
            <person name="Pangilinan J."/>
            <person name="Park H.-J."/>
            <person name="Ramirez L."/>
            <person name="Alfaro M."/>
            <person name="Sun H."/>
            <person name="Tritt A."/>
            <person name="Yoshinaga Y."/>
            <person name="Zwiers L.-H."/>
            <person name="Turgeon B."/>
            <person name="Goodwin S."/>
            <person name="Spatafora J."/>
            <person name="Crous P."/>
            <person name="Grigoriev I."/>
        </authorList>
    </citation>
    <scope>NUCLEOTIDE SEQUENCE</scope>
    <source>
        <strain evidence="5">CBS 133067</strain>
    </source>
</reference>
<gene>
    <name evidence="5" type="ORF">NA57DRAFT_76319</name>
</gene>
<keyword evidence="3" id="KW-0067">ATP-binding</keyword>
<dbReference type="Proteomes" id="UP000799772">
    <property type="component" value="Unassembled WGS sequence"/>
</dbReference>
<dbReference type="InterPro" id="IPR027417">
    <property type="entry name" value="P-loop_NTPase"/>
</dbReference>
<evidence type="ECO:0000256" key="1">
    <source>
        <dbReference type="ARBA" id="ARBA00022741"/>
    </source>
</evidence>
<dbReference type="OrthoDB" id="448448at2759"/>
<dbReference type="GO" id="GO:0006281">
    <property type="term" value="P:DNA repair"/>
    <property type="evidence" value="ECO:0007669"/>
    <property type="project" value="TreeGrafter"/>
</dbReference>
<organism evidence="5 6">
    <name type="scientific">Rhizodiscina lignyota</name>
    <dbReference type="NCBI Taxonomy" id="1504668"/>
    <lineage>
        <taxon>Eukaryota</taxon>
        <taxon>Fungi</taxon>
        <taxon>Dikarya</taxon>
        <taxon>Ascomycota</taxon>
        <taxon>Pezizomycotina</taxon>
        <taxon>Dothideomycetes</taxon>
        <taxon>Pleosporomycetidae</taxon>
        <taxon>Aulographales</taxon>
        <taxon>Rhizodiscinaceae</taxon>
        <taxon>Rhizodiscina</taxon>
    </lineage>
</organism>
<dbReference type="PANTHER" id="PTHR45626">
    <property type="entry name" value="TRANSCRIPTION TERMINATION FACTOR 2-RELATED"/>
    <property type="match status" value="1"/>
</dbReference>
<name>A0A9P4MAV1_9PEZI</name>
<evidence type="ECO:0000313" key="5">
    <source>
        <dbReference type="EMBL" id="KAF2099084.1"/>
    </source>
</evidence>
<dbReference type="PANTHER" id="PTHR45626:SF22">
    <property type="entry name" value="DNA REPAIR PROTEIN RAD5"/>
    <property type="match status" value="1"/>
</dbReference>
<protein>
    <recommendedName>
        <fullName evidence="4">SNF2 N-terminal domain-containing protein</fullName>
    </recommendedName>
</protein>
<dbReference type="Pfam" id="PF00176">
    <property type="entry name" value="SNF2-rel_dom"/>
    <property type="match status" value="1"/>
</dbReference>
<dbReference type="GO" id="GO:0016787">
    <property type="term" value="F:hydrolase activity"/>
    <property type="evidence" value="ECO:0007669"/>
    <property type="project" value="UniProtKB-KW"/>
</dbReference>
<keyword evidence="2" id="KW-0378">Hydrolase</keyword>
<sequence>MEDSELKGGIQADDMGLGKIIQALALLVSRPLSPPANTLVVCTLGILDQWYKHLTTKVKFSQDEGPLRAIRNGRTTSLPTGIPQKWTNVCSIFKLANTVIILNAGWNPACEQQCKDRIVRIGQKDKVMIHYIIANESIELHRSCVQEMKTTLADGVMRPSYHAELANEKRQYVPWGKRKKPKTKAHVVQQMKFWDVSTVKTRLTISATEQDEEADVANLMGTHS</sequence>
<dbReference type="EMBL" id="ML978126">
    <property type="protein sequence ID" value="KAF2099084.1"/>
    <property type="molecule type" value="Genomic_DNA"/>
</dbReference>
<dbReference type="GO" id="GO:0008094">
    <property type="term" value="F:ATP-dependent activity, acting on DNA"/>
    <property type="evidence" value="ECO:0007669"/>
    <property type="project" value="TreeGrafter"/>
</dbReference>
<dbReference type="InterPro" id="IPR000330">
    <property type="entry name" value="SNF2_N"/>
</dbReference>
<comment type="caution">
    <text evidence="5">The sequence shown here is derived from an EMBL/GenBank/DDBJ whole genome shotgun (WGS) entry which is preliminary data.</text>
</comment>
<keyword evidence="6" id="KW-1185">Reference proteome</keyword>
<accession>A0A9P4MAV1</accession>
<feature type="domain" description="SNF2 N-terminal" evidence="4">
    <location>
        <begin position="6"/>
        <end position="59"/>
    </location>
</feature>
<proteinExistence type="predicted"/>
<dbReference type="Gene3D" id="3.40.50.10810">
    <property type="entry name" value="Tandem AAA-ATPase domain"/>
    <property type="match status" value="1"/>
</dbReference>
<dbReference type="GO" id="GO:0005524">
    <property type="term" value="F:ATP binding"/>
    <property type="evidence" value="ECO:0007669"/>
    <property type="project" value="UniProtKB-KW"/>
</dbReference>
<keyword evidence="1" id="KW-0547">Nucleotide-binding</keyword>
<dbReference type="AlphaFoldDB" id="A0A9P4MAV1"/>
<dbReference type="InterPro" id="IPR050628">
    <property type="entry name" value="SNF2_RAD54_helicase_TF"/>
</dbReference>
<dbReference type="GO" id="GO:0005634">
    <property type="term" value="C:nucleus"/>
    <property type="evidence" value="ECO:0007669"/>
    <property type="project" value="TreeGrafter"/>
</dbReference>
<evidence type="ECO:0000259" key="4">
    <source>
        <dbReference type="Pfam" id="PF00176"/>
    </source>
</evidence>
<evidence type="ECO:0000256" key="2">
    <source>
        <dbReference type="ARBA" id="ARBA00022801"/>
    </source>
</evidence>
<evidence type="ECO:0000313" key="6">
    <source>
        <dbReference type="Proteomes" id="UP000799772"/>
    </source>
</evidence>
<dbReference type="Gene3D" id="3.40.50.300">
    <property type="entry name" value="P-loop containing nucleotide triphosphate hydrolases"/>
    <property type="match status" value="1"/>
</dbReference>
<evidence type="ECO:0000256" key="3">
    <source>
        <dbReference type="ARBA" id="ARBA00022840"/>
    </source>
</evidence>
<dbReference type="InterPro" id="IPR038718">
    <property type="entry name" value="SNF2-like_sf"/>
</dbReference>
<dbReference type="SUPFAM" id="SSF52540">
    <property type="entry name" value="P-loop containing nucleoside triphosphate hydrolases"/>
    <property type="match status" value="2"/>
</dbReference>